<gene>
    <name evidence="1" type="ORF">DFP72DRAFT_852446</name>
</gene>
<reference evidence="1 2" key="1">
    <citation type="submission" date="2020-07" db="EMBL/GenBank/DDBJ databases">
        <title>Comparative genomics of pyrophilous fungi reveals a link between fire events and developmental genes.</title>
        <authorList>
            <consortium name="DOE Joint Genome Institute"/>
            <person name="Steindorff A.S."/>
            <person name="Carver A."/>
            <person name="Calhoun S."/>
            <person name="Stillman K."/>
            <person name="Liu H."/>
            <person name="Lipzen A."/>
            <person name="Pangilinan J."/>
            <person name="Labutti K."/>
            <person name="Bruns T.D."/>
            <person name="Grigoriev I.V."/>
        </authorList>
    </citation>
    <scope>NUCLEOTIDE SEQUENCE [LARGE SCALE GENOMIC DNA]</scope>
    <source>
        <strain evidence="1 2">CBS 144469</strain>
    </source>
</reference>
<dbReference type="EMBL" id="JACGCI010000062">
    <property type="protein sequence ID" value="KAF6749584.1"/>
    <property type="molecule type" value="Genomic_DNA"/>
</dbReference>
<keyword evidence="2" id="KW-1185">Reference proteome</keyword>
<organism evidence="1 2">
    <name type="scientific">Ephemerocybe angulata</name>
    <dbReference type="NCBI Taxonomy" id="980116"/>
    <lineage>
        <taxon>Eukaryota</taxon>
        <taxon>Fungi</taxon>
        <taxon>Dikarya</taxon>
        <taxon>Basidiomycota</taxon>
        <taxon>Agaricomycotina</taxon>
        <taxon>Agaricomycetes</taxon>
        <taxon>Agaricomycetidae</taxon>
        <taxon>Agaricales</taxon>
        <taxon>Agaricineae</taxon>
        <taxon>Psathyrellaceae</taxon>
        <taxon>Ephemerocybe</taxon>
    </lineage>
</organism>
<protein>
    <submittedName>
        <fullName evidence="1">Uncharacterized protein</fullName>
    </submittedName>
</protein>
<evidence type="ECO:0000313" key="1">
    <source>
        <dbReference type="EMBL" id="KAF6749584.1"/>
    </source>
</evidence>
<comment type="caution">
    <text evidence="1">The sequence shown here is derived from an EMBL/GenBank/DDBJ whole genome shotgun (WGS) entry which is preliminary data.</text>
</comment>
<sequence length="624" mass="68743">MSKSSVQINCLISGHTENQVAKVHISPDETVLNLAAANWQKLLDTKVKDIQLVKVLLPPGEASRVASDPSLLKSAGPVLSDVTLIKDAFTGADLQSGMVHVLVLPPGSDDPNPSWLYRNAWGKKWPQRQGTVFRRDTLPASVSQSSEAMDIDDSNQDAENIELEYNCLLEMDRVAKAISSPIEKHNSLLILKEYPELATAIASYKATGANAVLVTGQRGIGKSAFLLYLLLQRLEHRQPTAVQFTHNEYIIFDEEGPTTVDLTRAPLPMERRRLSKCDALTDSNTNLIAPSDPFLNTPELLVQTSSPRGEGSHEWVIQMGPRKVILDLPSPLEIVAIIKESGRYDTRNVFHLVNKWGPCTRTILRIMAGNDQGAEPEVELRRDAVRAAEDIWASPSTFFRRGQEMLDGHCSTLVFIRPKTPLSNIALYSIPTVDLKELFDAQAATLEKKETFALFTAFSSHSHTRTAAGWAYEQIVHKHLSSGGEALHISSAGSDKSRLMKPSTNLLPGTEAILKRTTPGTAFYWMPSIPNFPGIDSVLANDNQIYVLQATIATDHTSPVKGLEDIFGKLKKLQPPHCQWHYVIIGQDKSTVENLAAKASRQLQNGTDNLKNMGVWVCVLSGDV</sequence>
<dbReference type="OrthoDB" id="19861at2759"/>
<dbReference type="PANTHER" id="PTHR33129:SF1">
    <property type="entry name" value="ATP-BINDING PROTEIN"/>
    <property type="match status" value="1"/>
</dbReference>
<evidence type="ECO:0000313" key="2">
    <source>
        <dbReference type="Proteomes" id="UP000521943"/>
    </source>
</evidence>
<name>A0A8H6M1A3_9AGAR</name>
<dbReference type="InterPro" id="IPR052980">
    <property type="entry name" value="Crinkler_effector"/>
</dbReference>
<dbReference type="PANTHER" id="PTHR33129">
    <property type="entry name" value="PROTEIN KINASE DOMAIN-CONTAINING PROTEIN-RELATED"/>
    <property type="match status" value="1"/>
</dbReference>
<accession>A0A8H6M1A3</accession>
<dbReference type="AlphaFoldDB" id="A0A8H6M1A3"/>
<dbReference type="Proteomes" id="UP000521943">
    <property type="component" value="Unassembled WGS sequence"/>
</dbReference>
<proteinExistence type="predicted"/>